<dbReference type="InterPro" id="IPR036291">
    <property type="entry name" value="NAD(P)-bd_dom_sf"/>
</dbReference>
<dbReference type="GO" id="GO:0005737">
    <property type="term" value="C:cytoplasm"/>
    <property type="evidence" value="ECO:0007669"/>
    <property type="project" value="UniProtKB-SubCell"/>
</dbReference>
<comment type="catalytic activity">
    <reaction evidence="4">
        <text>L-proline + NAD(+) = (S)-1-pyrroline-5-carboxylate + NADH + 2 H(+)</text>
        <dbReference type="Rhea" id="RHEA:14105"/>
        <dbReference type="ChEBI" id="CHEBI:15378"/>
        <dbReference type="ChEBI" id="CHEBI:17388"/>
        <dbReference type="ChEBI" id="CHEBI:57540"/>
        <dbReference type="ChEBI" id="CHEBI:57945"/>
        <dbReference type="ChEBI" id="CHEBI:60039"/>
        <dbReference type="EC" id="1.5.1.2"/>
    </reaction>
</comment>
<dbReference type="NCBIfam" id="TIGR00112">
    <property type="entry name" value="proC"/>
    <property type="match status" value="1"/>
</dbReference>
<reference evidence="9" key="2">
    <citation type="submission" date="2021-04" db="EMBL/GenBank/DDBJ databases">
        <authorList>
            <person name="Gilroy R."/>
        </authorList>
    </citation>
    <scope>NUCLEOTIDE SEQUENCE</scope>
    <source>
        <strain evidence="9">CHK160-9182</strain>
    </source>
</reference>
<comment type="catalytic activity">
    <reaction evidence="4">
        <text>L-proline + NADP(+) = (S)-1-pyrroline-5-carboxylate + NADPH + 2 H(+)</text>
        <dbReference type="Rhea" id="RHEA:14109"/>
        <dbReference type="ChEBI" id="CHEBI:15378"/>
        <dbReference type="ChEBI" id="CHEBI:17388"/>
        <dbReference type="ChEBI" id="CHEBI:57783"/>
        <dbReference type="ChEBI" id="CHEBI:58349"/>
        <dbReference type="ChEBI" id="CHEBI:60039"/>
        <dbReference type="EC" id="1.5.1.2"/>
    </reaction>
</comment>
<organism evidence="9 10">
    <name type="scientific">Candidatus Ignatzschineria merdigallinarum</name>
    <dbReference type="NCBI Taxonomy" id="2838621"/>
    <lineage>
        <taxon>Bacteria</taxon>
        <taxon>Pseudomonadati</taxon>
        <taxon>Pseudomonadota</taxon>
        <taxon>Gammaproteobacteria</taxon>
        <taxon>Cardiobacteriales</taxon>
        <taxon>Ignatzschineriaceae</taxon>
        <taxon>Ignatzschineria</taxon>
    </lineage>
</organism>
<dbReference type="AlphaFoldDB" id="A0A9D1Q7Q5"/>
<feature type="binding site" evidence="6">
    <location>
        <begin position="15"/>
        <end position="20"/>
    </location>
    <ligand>
        <name>NADP(+)</name>
        <dbReference type="ChEBI" id="CHEBI:58349"/>
    </ligand>
</feature>
<evidence type="ECO:0000256" key="5">
    <source>
        <dbReference type="NCBIfam" id="TIGR00112"/>
    </source>
</evidence>
<evidence type="ECO:0000256" key="6">
    <source>
        <dbReference type="PIRSR" id="PIRSR000193-1"/>
    </source>
</evidence>
<dbReference type="Pfam" id="PF03807">
    <property type="entry name" value="F420_oxidored"/>
    <property type="match status" value="1"/>
</dbReference>
<sequence>MKLTDNNAKTHIGFIGGGNMARAILTSLSKQKAQFSLFVCDRNAEKRDYFQESLGITASEHYQDFIADLDIIILAIKPQGFPALLTELKPLLKPHQLVISIAAGVSVEAILRGLGTTQHAVIRVMPNTPSTIGLGASAIYANAEVSSAQRAITDTIFNSCGVTAWLQEEKLISAAVAVSGSSPAYIYYLMDIMTKVGMQMGLDETSSKTLTQQAVLGSARYSQLSDLSLETLKKNVMSPKGTTEQAIFSLENNQLDRIITEAMQAAFNRDQELSNIISQEIH</sequence>
<evidence type="ECO:0000259" key="8">
    <source>
        <dbReference type="Pfam" id="PF14748"/>
    </source>
</evidence>
<dbReference type="InterPro" id="IPR029036">
    <property type="entry name" value="P5CR_dimer"/>
</dbReference>
<comment type="function">
    <text evidence="4">Catalyzes the reduction of 1-pyrroline-5-carboxylate (PCA) to L-proline.</text>
</comment>
<dbReference type="PANTHER" id="PTHR11645">
    <property type="entry name" value="PYRROLINE-5-CARBOXYLATE REDUCTASE"/>
    <property type="match status" value="1"/>
</dbReference>
<dbReference type="GO" id="GO:0004735">
    <property type="term" value="F:pyrroline-5-carboxylate reductase activity"/>
    <property type="evidence" value="ECO:0007669"/>
    <property type="project" value="UniProtKB-UniRule"/>
</dbReference>
<dbReference type="PIRSF" id="PIRSF000193">
    <property type="entry name" value="Pyrrol-5-carb_rd"/>
    <property type="match status" value="1"/>
</dbReference>
<evidence type="ECO:0000256" key="2">
    <source>
        <dbReference type="ARBA" id="ARBA00022857"/>
    </source>
</evidence>
<keyword evidence="3 4" id="KW-0560">Oxidoreductase</keyword>
<evidence type="ECO:0000256" key="1">
    <source>
        <dbReference type="ARBA" id="ARBA00005525"/>
    </source>
</evidence>
<keyword evidence="4" id="KW-0963">Cytoplasm</keyword>
<dbReference type="SUPFAM" id="SSF48179">
    <property type="entry name" value="6-phosphogluconate dehydrogenase C-terminal domain-like"/>
    <property type="match status" value="1"/>
</dbReference>
<evidence type="ECO:0000313" key="10">
    <source>
        <dbReference type="Proteomes" id="UP000823934"/>
    </source>
</evidence>
<dbReference type="Gene3D" id="3.40.50.720">
    <property type="entry name" value="NAD(P)-binding Rossmann-like Domain"/>
    <property type="match status" value="1"/>
</dbReference>
<keyword evidence="4" id="KW-0028">Amino-acid biosynthesis</keyword>
<dbReference type="EMBL" id="DXHP01000210">
    <property type="protein sequence ID" value="HIW07599.1"/>
    <property type="molecule type" value="Genomic_DNA"/>
</dbReference>
<dbReference type="FunFam" id="1.10.3730.10:FF:000001">
    <property type="entry name" value="Pyrroline-5-carboxylate reductase"/>
    <property type="match status" value="1"/>
</dbReference>
<dbReference type="EC" id="1.5.1.2" evidence="4 5"/>
<evidence type="ECO:0000259" key="7">
    <source>
        <dbReference type="Pfam" id="PF03807"/>
    </source>
</evidence>
<protein>
    <recommendedName>
        <fullName evidence="4 5">Pyrroline-5-carboxylate reductase</fullName>
        <shortName evidence="4">P5C reductase</shortName>
        <shortName evidence="4">P5CR</shortName>
        <ecNumber evidence="4 5">1.5.1.2</ecNumber>
    </recommendedName>
    <alternativeName>
        <fullName evidence="4">PCA reductase</fullName>
    </alternativeName>
</protein>
<dbReference type="GO" id="GO:0055129">
    <property type="term" value="P:L-proline biosynthetic process"/>
    <property type="evidence" value="ECO:0007669"/>
    <property type="project" value="UniProtKB-UniRule"/>
</dbReference>
<comment type="similarity">
    <text evidence="1 4">Belongs to the pyrroline-5-carboxylate reductase family.</text>
</comment>
<comment type="subcellular location">
    <subcellularLocation>
        <location evidence="4">Cytoplasm</location>
    </subcellularLocation>
</comment>
<feature type="domain" description="Pyrroline-5-carboxylate reductase dimerisation" evidence="8">
    <location>
        <begin position="169"/>
        <end position="273"/>
    </location>
</feature>
<reference evidence="9" key="1">
    <citation type="journal article" date="2021" name="PeerJ">
        <title>Extensive microbial diversity within the chicken gut microbiome revealed by metagenomics and culture.</title>
        <authorList>
            <person name="Gilroy R."/>
            <person name="Ravi A."/>
            <person name="Getino M."/>
            <person name="Pursley I."/>
            <person name="Horton D.L."/>
            <person name="Alikhan N.F."/>
            <person name="Baker D."/>
            <person name="Gharbi K."/>
            <person name="Hall N."/>
            <person name="Watson M."/>
            <person name="Adriaenssens E.M."/>
            <person name="Foster-Nyarko E."/>
            <person name="Jarju S."/>
            <person name="Secka A."/>
            <person name="Antonio M."/>
            <person name="Oren A."/>
            <person name="Chaudhuri R.R."/>
            <person name="La Ragione R."/>
            <person name="Hildebrand F."/>
            <person name="Pallen M.J."/>
        </authorList>
    </citation>
    <scope>NUCLEOTIDE SEQUENCE</scope>
    <source>
        <strain evidence="9">CHK160-9182</strain>
    </source>
</reference>
<dbReference type="SUPFAM" id="SSF51735">
    <property type="entry name" value="NAD(P)-binding Rossmann-fold domains"/>
    <property type="match status" value="1"/>
</dbReference>
<evidence type="ECO:0000256" key="3">
    <source>
        <dbReference type="ARBA" id="ARBA00023002"/>
    </source>
</evidence>
<proteinExistence type="inferred from homology"/>
<comment type="caution">
    <text evidence="9">The sequence shown here is derived from an EMBL/GenBank/DDBJ whole genome shotgun (WGS) entry which is preliminary data.</text>
</comment>
<keyword evidence="4" id="KW-0641">Proline biosynthesis</keyword>
<dbReference type="PANTHER" id="PTHR11645:SF0">
    <property type="entry name" value="PYRROLINE-5-CARBOXYLATE REDUCTASE 3"/>
    <property type="match status" value="1"/>
</dbReference>
<dbReference type="InterPro" id="IPR000304">
    <property type="entry name" value="Pyrroline-COOH_reductase"/>
</dbReference>
<name>A0A9D1Q7Q5_9GAMM</name>
<dbReference type="InterPro" id="IPR028939">
    <property type="entry name" value="P5C_Rdtase_cat_N"/>
</dbReference>
<comment type="pathway">
    <text evidence="4">Amino-acid biosynthesis; L-proline biosynthesis; L-proline from L-glutamate 5-semialdehyde: step 1/1.</text>
</comment>
<evidence type="ECO:0000313" key="9">
    <source>
        <dbReference type="EMBL" id="HIW07599.1"/>
    </source>
</evidence>
<dbReference type="Pfam" id="PF14748">
    <property type="entry name" value="P5CR_dimer"/>
    <property type="match status" value="1"/>
</dbReference>
<dbReference type="InterPro" id="IPR008927">
    <property type="entry name" value="6-PGluconate_DH-like_C_sf"/>
</dbReference>
<feature type="domain" description="Pyrroline-5-carboxylate reductase catalytic N-terminal" evidence="7">
    <location>
        <begin position="12"/>
        <end position="104"/>
    </location>
</feature>
<dbReference type="Proteomes" id="UP000823934">
    <property type="component" value="Unassembled WGS sequence"/>
</dbReference>
<dbReference type="HAMAP" id="MF_01925">
    <property type="entry name" value="P5C_reductase"/>
    <property type="match status" value="1"/>
</dbReference>
<accession>A0A9D1Q7Q5</accession>
<keyword evidence="2 4" id="KW-0521">NADP</keyword>
<gene>
    <name evidence="4" type="primary">proC</name>
    <name evidence="9" type="ORF">H9889_09795</name>
</gene>
<dbReference type="Gene3D" id="1.10.3730.10">
    <property type="entry name" value="ProC C-terminal domain-like"/>
    <property type="match status" value="1"/>
</dbReference>
<evidence type="ECO:0000256" key="4">
    <source>
        <dbReference type="HAMAP-Rule" id="MF_01925"/>
    </source>
</evidence>
<feature type="binding site" evidence="6">
    <location>
        <begin position="75"/>
        <end position="78"/>
    </location>
    <ligand>
        <name>NADP(+)</name>
        <dbReference type="ChEBI" id="CHEBI:58349"/>
    </ligand>
</feature>